<keyword evidence="1" id="KW-1133">Transmembrane helix</keyword>
<reference evidence="2 3" key="1">
    <citation type="journal article" date="2008" name="Int. J. Syst. Evol. Microbiol.">
        <title>Description of Roseateles aquatilis sp. nov. and Roseateles terrae sp. nov., in the class Betaproteobacteria, and emended description of the genus Roseateles.</title>
        <authorList>
            <person name="Gomila M."/>
            <person name="Bowien B."/>
            <person name="Falsen E."/>
            <person name="Moore E.R."/>
            <person name="Lalucat J."/>
        </authorList>
    </citation>
    <scope>NUCLEOTIDE SEQUENCE [LARGE SCALE GENOMIC DNA]</scope>
    <source>
        <strain evidence="2 3">CCUG 48205</strain>
    </source>
</reference>
<dbReference type="RefSeq" id="WP_088385826.1">
    <property type="nucleotide sequence ID" value="NZ_NIOF01000006.1"/>
</dbReference>
<organism evidence="2 3">
    <name type="scientific">Roseateles aquatilis</name>
    <dbReference type="NCBI Taxonomy" id="431061"/>
    <lineage>
        <taxon>Bacteria</taxon>
        <taxon>Pseudomonadati</taxon>
        <taxon>Pseudomonadota</taxon>
        <taxon>Betaproteobacteria</taxon>
        <taxon>Burkholderiales</taxon>
        <taxon>Sphaerotilaceae</taxon>
        <taxon>Roseateles</taxon>
    </lineage>
</organism>
<evidence type="ECO:0000313" key="2">
    <source>
        <dbReference type="EMBL" id="OWQ88939.1"/>
    </source>
</evidence>
<proteinExistence type="predicted"/>
<dbReference type="Proteomes" id="UP000197468">
    <property type="component" value="Unassembled WGS sequence"/>
</dbReference>
<evidence type="ECO:0000313" key="3">
    <source>
        <dbReference type="Proteomes" id="UP000197468"/>
    </source>
</evidence>
<dbReference type="EMBL" id="NIOF01000006">
    <property type="protein sequence ID" value="OWQ88939.1"/>
    <property type="molecule type" value="Genomic_DNA"/>
</dbReference>
<keyword evidence="1" id="KW-0472">Membrane</keyword>
<evidence type="ECO:0000256" key="1">
    <source>
        <dbReference type="SAM" id="Phobius"/>
    </source>
</evidence>
<protein>
    <submittedName>
        <fullName evidence="2">Uncharacterized protein</fullName>
    </submittedName>
</protein>
<keyword evidence="1" id="KW-0812">Transmembrane</keyword>
<feature type="transmembrane region" description="Helical" evidence="1">
    <location>
        <begin position="29"/>
        <end position="53"/>
    </location>
</feature>
<name>A0A246J8X9_9BURK</name>
<comment type="caution">
    <text evidence="2">The sequence shown here is derived from an EMBL/GenBank/DDBJ whole genome shotgun (WGS) entry which is preliminary data.</text>
</comment>
<keyword evidence="3" id="KW-1185">Reference proteome</keyword>
<sequence>MKGDQVTEQQLEEEDRRVDEIVRKGPSGAFAVAGIATAIVVAIYFAFYLFAFLPRGAVQ</sequence>
<gene>
    <name evidence="2" type="ORF">CDN99_15840</name>
</gene>
<dbReference type="AlphaFoldDB" id="A0A246J8X9"/>
<accession>A0A246J8X9</accession>